<keyword evidence="3" id="KW-1185">Reference proteome</keyword>
<feature type="compositionally biased region" description="Basic residues" evidence="1">
    <location>
        <begin position="364"/>
        <end position="376"/>
    </location>
</feature>
<feature type="compositionally biased region" description="Basic and acidic residues" evidence="1">
    <location>
        <begin position="471"/>
        <end position="482"/>
    </location>
</feature>
<feature type="region of interest" description="Disordered" evidence="1">
    <location>
        <begin position="1"/>
        <end position="95"/>
    </location>
</feature>
<feature type="region of interest" description="Disordered" evidence="1">
    <location>
        <begin position="143"/>
        <end position="523"/>
    </location>
</feature>
<dbReference type="RefSeq" id="WP_344347682.1">
    <property type="nucleotide sequence ID" value="NZ_BAAASM010000012.1"/>
</dbReference>
<sequence length="779" mass="79952">MSDDTDSNVINLPTRGGESGGMPDAPDGGDLFYSEPSDSDSGGDGSSSLTETATAPPIRGPISPETALRETGMPAAPDSGDEEYEEGEYVQPRSLADRLGDWLEYRLEVARDRNAAEAPFREAEIARKVALLEARTARETALMEQSAKLHTAMMKAKGDKAAARGKADADRSRSSGSGMGADKGGRSKAGGGGGTSRGGGGSSGGSGRGGTGGGRGPGANGSGGIGRGSGGGNSPKGAGKGAERAAGGRGGGSKANEPSPGTKGRQNGSGGSGSGRSGGSGKNSLGGSGSGKSGSKGDGGTKQQSPAVSPRAERARGRQERAAARQAARDQRRSADQAANLADRSKDRDQGRANRQAEWEERRRAKAERKAARKAKREAAKAAEDRTTLGAAVMEGIQDRWDKRRAAGKDEPEKGKGEESTSEKDSEATTKKMPKDGPETAADGPKDGGAAKDPGADTKDGEEPSGGSGGKEPEGKAGKADSGESAGRPSGNGTAAGPASDGPAGESDPGSPGGFAWAEDDDEAAEAWFQVTMAALRAWAKEKSDRWRARGEDTPPPEGPSETVRPETLGVTVDRPDGPDKLWKREPAEEVIEDAVVVDDPSDPFGTTVWAPASLPRAPEPHTQRPGTTRPTAQEDPVASTVRKTGSAQTGLSAKHRTDITFEEYLMEIVNIAIAAGTDKDRAQDLAAALGKVADALRDMATDLGGDHNIATEVVDQITDLADAAMRMKQLAERCATECEIASQGARITAIYVGRVYGEDIRAMDDAGLAHASAAAHHD</sequence>
<dbReference type="Proteomes" id="UP001596065">
    <property type="component" value="Unassembled WGS sequence"/>
</dbReference>
<evidence type="ECO:0000313" key="3">
    <source>
        <dbReference type="Proteomes" id="UP001596065"/>
    </source>
</evidence>
<proteinExistence type="predicted"/>
<feature type="region of interest" description="Disordered" evidence="1">
    <location>
        <begin position="540"/>
        <end position="582"/>
    </location>
</feature>
<dbReference type="EMBL" id="JBHSOE010000056">
    <property type="protein sequence ID" value="MFC5659073.1"/>
    <property type="molecule type" value="Genomic_DNA"/>
</dbReference>
<evidence type="ECO:0000256" key="1">
    <source>
        <dbReference type="SAM" id="MobiDB-lite"/>
    </source>
</evidence>
<feature type="compositionally biased region" description="Basic and acidic residues" evidence="1">
    <location>
        <begin position="397"/>
        <end position="462"/>
    </location>
</feature>
<name>A0ABW0WNJ7_STRNO</name>
<gene>
    <name evidence="2" type="ORF">ACFP3J_26825</name>
</gene>
<feature type="compositionally biased region" description="Basic and acidic residues" evidence="1">
    <location>
        <begin position="156"/>
        <end position="173"/>
    </location>
</feature>
<feature type="compositionally biased region" description="Basic and acidic residues" evidence="1">
    <location>
        <begin position="311"/>
        <end position="335"/>
    </location>
</feature>
<evidence type="ECO:0000313" key="2">
    <source>
        <dbReference type="EMBL" id="MFC5659073.1"/>
    </source>
</evidence>
<feature type="compositionally biased region" description="Gly residues" evidence="1">
    <location>
        <begin position="177"/>
        <end position="240"/>
    </location>
</feature>
<feature type="compositionally biased region" description="Gly residues" evidence="1">
    <location>
        <begin position="267"/>
        <end position="300"/>
    </location>
</feature>
<feature type="region of interest" description="Disordered" evidence="1">
    <location>
        <begin position="610"/>
        <end position="650"/>
    </location>
</feature>
<protein>
    <submittedName>
        <fullName evidence="2">ATP/GTP-binding protein</fullName>
    </submittedName>
</protein>
<feature type="compositionally biased region" description="Basic and acidic residues" evidence="1">
    <location>
        <begin position="540"/>
        <end position="553"/>
    </location>
</feature>
<feature type="compositionally biased region" description="Basic and acidic residues" evidence="1">
    <location>
        <begin position="343"/>
        <end position="363"/>
    </location>
</feature>
<comment type="caution">
    <text evidence="2">The sequence shown here is derived from an EMBL/GenBank/DDBJ whole genome shotgun (WGS) entry which is preliminary data.</text>
</comment>
<reference evidence="3" key="1">
    <citation type="journal article" date="2019" name="Int. J. Syst. Evol. Microbiol.">
        <title>The Global Catalogue of Microorganisms (GCM) 10K type strain sequencing project: providing services to taxonomists for standard genome sequencing and annotation.</title>
        <authorList>
            <consortium name="The Broad Institute Genomics Platform"/>
            <consortium name="The Broad Institute Genome Sequencing Center for Infectious Disease"/>
            <person name="Wu L."/>
            <person name="Ma J."/>
        </authorList>
    </citation>
    <scope>NUCLEOTIDE SEQUENCE [LARGE SCALE GENOMIC DNA]</scope>
    <source>
        <strain evidence="3">KCTC 5701</strain>
    </source>
</reference>
<accession>A0ABW0WNJ7</accession>
<feature type="compositionally biased region" description="Acidic residues" evidence="1">
    <location>
        <begin position="79"/>
        <end position="88"/>
    </location>
</feature>
<organism evidence="2 3">
    <name type="scientific">Streptomyces nogalater</name>
    <dbReference type="NCBI Taxonomy" id="38314"/>
    <lineage>
        <taxon>Bacteria</taxon>
        <taxon>Bacillati</taxon>
        <taxon>Actinomycetota</taxon>
        <taxon>Actinomycetes</taxon>
        <taxon>Kitasatosporales</taxon>
        <taxon>Streptomycetaceae</taxon>
        <taxon>Streptomyces</taxon>
    </lineage>
</organism>
<feature type="compositionally biased region" description="Basic and acidic residues" evidence="1">
    <location>
        <begin position="377"/>
        <end position="387"/>
    </location>
</feature>